<dbReference type="SUPFAM" id="SSF51735">
    <property type="entry name" value="NAD(P)-binding Rossmann-fold domains"/>
    <property type="match status" value="1"/>
</dbReference>
<dbReference type="InterPro" id="IPR002347">
    <property type="entry name" value="SDR_fam"/>
</dbReference>
<keyword evidence="2" id="KW-0560">Oxidoreductase</keyword>
<evidence type="ECO:0000256" key="2">
    <source>
        <dbReference type="ARBA" id="ARBA00023002"/>
    </source>
</evidence>
<evidence type="ECO:0000313" key="4">
    <source>
        <dbReference type="Proteomes" id="UP000813461"/>
    </source>
</evidence>
<name>A0A8K0VSV9_9PLEO</name>
<proteinExistence type="inferred from homology"/>
<comment type="caution">
    <text evidence="3">The sequence shown here is derived from an EMBL/GenBank/DDBJ whole genome shotgun (WGS) entry which is preliminary data.</text>
</comment>
<sequence>MSAPPPHTGYAFTGPNHLHNDIYPSINPTSTPSLHQRGKVVLITGAGRGIGRAIALQYAHAYVGTLILCARTCSELDAVSSQIAHINPRITVNKHTLDVSNSDAVTHLAHTVRATHARLDVLINNAGHSSPWLPITNSDPDDWWRTWEVNLKAPFQLIHAFLPLLTATAAAHKHVVHVLNISSLGAHVLIPGASAYQTSKLALLRLGEFVHAEYGDKGVNVVGVNPGGVLTRLSEREEILRPYLIDTPELCGGFVVWLTAEPRMWLGGRYVSATWDVDVLEGMKEDIVNEDKLVVRMVV</sequence>
<dbReference type="PANTHER" id="PTHR44196:SF1">
    <property type="entry name" value="DEHYDROGENASE_REDUCTASE SDR FAMILY MEMBER 7B"/>
    <property type="match status" value="1"/>
</dbReference>
<dbReference type="PANTHER" id="PTHR44196">
    <property type="entry name" value="DEHYDROGENASE/REDUCTASE SDR FAMILY MEMBER 7B"/>
    <property type="match status" value="1"/>
</dbReference>
<dbReference type="PRINTS" id="PR00081">
    <property type="entry name" value="GDHRDH"/>
</dbReference>
<comment type="similarity">
    <text evidence="1">Belongs to the short-chain dehydrogenases/reductases (SDR) family.</text>
</comment>
<dbReference type="EMBL" id="JAGMVJ010000024">
    <property type="protein sequence ID" value="KAH7071744.1"/>
    <property type="molecule type" value="Genomic_DNA"/>
</dbReference>
<evidence type="ECO:0000256" key="1">
    <source>
        <dbReference type="ARBA" id="ARBA00006484"/>
    </source>
</evidence>
<dbReference type="Pfam" id="PF00106">
    <property type="entry name" value="adh_short"/>
    <property type="match status" value="1"/>
</dbReference>
<dbReference type="Proteomes" id="UP000813461">
    <property type="component" value="Unassembled WGS sequence"/>
</dbReference>
<dbReference type="AlphaFoldDB" id="A0A8K0VSV9"/>
<evidence type="ECO:0000313" key="3">
    <source>
        <dbReference type="EMBL" id="KAH7071744.1"/>
    </source>
</evidence>
<dbReference type="CDD" id="cd05233">
    <property type="entry name" value="SDR_c"/>
    <property type="match status" value="1"/>
</dbReference>
<organism evidence="3 4">
    <name type="scientific">Paraphoma chrysanthemicola</name>
    <dbReference type="NCBI Taxonomy" id="798071"/>
    <lineage>
        <taxon>Eukaryota</taxon>
        <taxon>Fungi</taxon>
        <taxon>Dikarya</taxon>
        <taxon>Ascomycota</taxon>
        <taxon>Pezizomycotina</taxon>
        <taxon>Dothideomycetes</taxon>
        <taxon>Pleosporomycetidae</taxon>
        <taxon>Pleosporales</taxon>
        <taxon>Pleosporineae</taxon>
        <taxon>Phaeosphaeriaceae</taxon>
        <taxon>Paraphoma</taxon>
    </lineage>
</organism>
<reference evidence="3" key="1">
    <citation type="journal article" date="2021" name="Nat. Commun.">
        <title>Genetic determinants of endophytism in the Arabidopsis root mycobiome.</title>
        <authorList>
            <person name="Mesny F."/>
            <person name="Miyauchi S."/>
            <person name="Thiergart T."/>
            <person name="Pickel B."/>
            <person name="Atanasova L."/>
            <person name="Karlsson M."/>
            <person name="Huettel B."/>
            <person name="Barry K.W."/>
            <person name="Haridas S."/>
            <person name="Chen C."/>
            <person name="Bauer D."/>
            <person name="Andreopoulos W."/>
            <person name="Pangilinan J."/>
            <person name="LaButti K."/>
            <person name="Riley R."/>
            <person name="Lipzen A."/>
            <person name="Clum A."/>
            <person name="Drula E."/>
            <person name="Henrissat B."/>
            <person name="Kohler A."/>
            <person name="Grigoriev I.V."/>
            <person name="Martin F.M."/>
            <person name="Hacquard S."/>
        </authorList>
    </citation>
    <scope>NUCLEOTIDE SEQUENCE</scope>
    <source>
        <strain evidence="3">MPI-SDFR-AT-0120</strain>
    </source>
</reference>
<dbReference type="GO" id="GO:0016020">
    <property type="term" value="C:membrane"/>
    <property type="evidence" value="ECO:0007669"/>
    <property type="project" value="TreeGrafter"/>
</dbReference>
<accession>A0A8K0VSV9</accession>
<dbReference type="GO" id="GO:0016491">
    <property type="term" value="F:oxidoreductase activity"/>
    <property type="evidence" value="ECO:0007669"/>
    <property type="project" value="UniProtKB-KW"/>
</dbReference>
<dbReference type="Gene3D" id="3.40.50.720">
    <property type="entry name" value="NAD(P)-binding Rossmann-like Domain"/>
    <property type="match status" value="1"/>
</dbReference>
<keyword evidence="4" id="KW-1185">Reference proteome</keyword>
<dbReference type="OrthoDB" id="1933717at2759"/>
<dbReference type="InterPro" id="IPR036291">
    <property type="entry name" value="NAD(P)-bd_dom_sf"/>
</dbReference>
<gene>
    <name evidence="3" type="ORF">FB567DRAFT_209910</name>
</gene>
<protein>
    <submittedName>
        <fullName evidence="3">Oxidoreductase ucpA</fullName>
    </submittedName>
</protein>